<dbReference type="RefSeq" id="WP_344600859.1">
    <property type="nucleotide sequence ID" value="NZ_BAAAHE010000004.1"/>
</dbReference>
<accession>A0ABP3R720</accession>
<protein>
    <submittedName>
        <fullName evidence="2">Uncharacterized protein</fullName>
    </submittedName>
</protein>
<proteinExistence type="predicted"/>
<evidence type="ECO:0000313" key="3">
    <source>
        <dbReference type="Proteomes" id="UP001500957"/>
    </source>
</evidence>
<evidence type="ECO:0000256" key="1">
    <source>
        <dbReference type="SAM" id="SignalP"/>
    </source>
</evidence>
<feature type="signal peptide" evidence="1">
    <location>
        <begin position="1"/>
        <end position="28"/>
    </location>
</feature>
<keyword evidence="3" id="KW-1185">Reference proteome</keyword>
<keyword evidence="1" id="KW-0732">Signal</keyword>
<reference evidence="3" key="1">
    <citation type="journal article" date="2019" name="Int. J. Syst. Evol. Microbiol.">
        <title>The Global Catalogue of Microorganisms (GCM) 10K type strain sequencing project: providing services to taxonomists for standard genome sequencing and annotation.</title>
        <authorList>
            <consortium name="The Broad Institute Genomics Platform"/>
            <consortium name="The Broad Institute Genome Sequencing Center for Infectious Disease"/>
            <person name="Wu L."/>
            <person name="Ma J."/>
        </authorList>
    </citation>
    <scope>NUCLEOTIDE SEQUENCE [LARGE SCALE GENOMIC DNA]</scope>
    <source>
        <strain evidence="3">JCM 10671</strain>
    </source>
</reference>
<dbReference type="EMBL" id="BAAAHE010000004">
    <property type="protein sequence ID" value="GAA0604659.1"/>
    <property type="molecule type" value="Genomic_DNA"/>
</dbReference>
<organism evidence="2 3">
    <name type="scientific">Sporichthya brevicatena</name>
    <dbReference type="NCBI Taxonomy" id="171442"/>
    <lineage>
        <taxon>Bacteria</taxon>
        <taxon>Bacillati</taxon>
        <taxon>Actinomycetota</taxon>
        <taxon>Actinomycetes</taxon>
        <taxon>Sporichthyales</taxon>
        <taxon>Sporichthyaceae</taxon>
        <taxon>Sporichthya</taxon>
    </lineage>
</organism>
<feature type="chain" id="PRO_5046729701" evidence="1">
    <location>
        <begin position="29"/>
        <end position="312"/>
    </location>
</feature>
<dbReference type="Proteomes" id="UP001500957">
    <property type="component" value="Unassembled WGS sequence"/>
</dbReference>
<name>A0ABP3R720_9ACTN</name>
<comment type="caution">
    <text evidence="2">The sequence shown here is derived from an EMBL/GenBank/DDBJ whole genome shotgun (WGS) entry which is preliminary data.</text>
</comment>
<sequence length="312" mass="33047">MSRFAVRSLSAGVLAGALSLPLAAPAAAAPAGSPLGAETTLVTSGLAFGGFTYPLASGKKVTIERHVLDPGEIVRWEGEGTTVAINQSGPLQHFPSCRSTQLWRAFPAYYNVRSKQLGTVSGVTVNQGKVPVVLFTITSEVVGAVQNENQIHRHSGDEIPEIGDVGENNDGAPVDPVVPAYGCPDGALADTETLAEGVFTGAPPRLDLVDHNQIAIYRHRVPAGYNSGFFSPYDVTFAIPVAGEITTQHECTDDTVRRPGEAFALDPHVLVRAAEAAEYVTVAWNIQNGFPVDRPLYVPELPPTDCPDAVLR</sequence>
<gene>
    <name evidence="2" type="ORF">GCM10009547_03130</name>
</gene>
<evidence type="ECO:0000313" key="2">
    <source>
        <dbReference type="EMBL" id="GAA0604659.1"/>
    </source>
</evidence>